<proteinExistence type="predicted"/>
<dbReference type="EMBL" id="QLLG01000331">
    <property type="protein sequence ID" value="RMX64194.1"/>
    <property type="molecule type" value="Genomic_DNA"/>
</dbReference>
<accession>A0A3M6VBN6</accession>
<evidence type="ECO:0000313" key="4">
    <source>
        <dbReference type="Proteomes" id="UP000286097"/>
    </source>
</evidence>
<dbReference type="EMBL" id="QKXF01000228">
    <property type="protein sequence ID" value="RQM13889.1"/>
    <property type="molecule type" value="Genomic_DNA"/>
</dbReference>
<dbReference type="Proteomes" id="UP000282087">
    <property type="component" value="Unassembled WGS sequence"/>
</dbReference>
<gene>
    <name evidence="2" type="ORF">DD237_005548</name>
    <name evidence="1" type="ORF">DD238_006645</name>
</gene>
<protein>
    <submittedName>
        <fullName evidence="1">Uncharacterized protein</fullName>
    </submittedName>
</protein>
<comment type="caution">
    <text evidence="1">The sequence shown here is derived from an EMBL/GenBank/DDBJ whole genome shotgun (WGS) entry which is preliminary data.</text>
</comment>
<name>A0A3M6VBN6_9STRA</name>
<dbReference type="Proteomes" id="UP000286097">
    <property type="component" value="Unassembled WGS sequence"/>
</dbReference>
<dbReference type="VEuPathDB" id="FungiDB:DD237_005548"/>
<keyword evidence="3" id="KW-1185">Reference proteome</keyword>
<evidence type="ECO:0000313" key="1">
    <source>
        <dbReference type="EMBL" id="RMX64194.1"/>
    </source>
</evidence>
<evidence type="ECO:0000313" key="2">
    <source>
        <dbReference type="EMBL" id="RQM13889.1"/>
    </source>
</evidence>
<dbReference type="AlphaFoldDB" id="A0A3M6VBN6"/>
<evidence type="ECO:0000313" key="3">
    <source>
        <dbReference type="Proteomes" id="UP000282087"/>
    </source>
</evidence>
<reference evidence="3 4" key="1">
    <citation type="submission" date="2018-06" db="EMBL/GenBank/DDBJ databases">
        <title>Comparative genomics of downy mildews reveals potential adaptations to biotrophy.</title>
        <authorList>
            <person name="Fletcher K."/>
            <person name="Klosterman S.J."/>
            <person name="Derevnina L."/>
            <person name="Martin F."/>
            <person name="Koike S."/>
            <person name="Reyes Chin-Wo S."/>
            <person name="Mou B."/>
            <person name="Michelmore R."/>
        </authorList>
    </citation>
    <scope>NUCLEOTIDE SEQUENCE [LARGE SCALE GENOMIC DNA]</scope>
    <source>
        <strain evidence="2 4">R13</strain>
        <strain evidence="1 3">R14</strain>
    </source>
</reference>
<sequence>MDDEQSTVKEEAFVDHIDHIDHTTAPVKGRTQSMGRFSSQRLIVVRERQAQGEAASIPS</sequence>
<organism evidence="1 3">
    <name type="scientific">Peronospora effusa</name>
    <dbReference type="NCBI Taxonomy" id="542832"/>
    <lineage>
        <taxon>Eukaryota</taxon>
        <taxon>Sar</taxon>
        <taxon>Stramenopiles</taxon>
        <taxon>Oomycota</taxon>
        <taxon>Peronosporomycetes</taxon>
        <taxon>Peronosporales</taxon>
        <taxon>Peronosporaceae</taxon>
        <taxon>Peronospora</taxon>
    </lineage>
</organism>